<evidence type="ECO:0000259" key="1">
    <source>
        <dbReference type="Pfam" id="PF13566"/>
    </source>
</evidence>
<name>A0A373FSK3_COMTE</name>
<evidence type="ECO:0000313" key="3">
    <source>
        <dbReference type="Proteomes" id="UP000261948"/>
    </source>
</evidence>
<dbReference type="InterPro" id="IPR023875">
    <property type="entry name" value="DNA_repair_put"/>
</dbReference>
<dbReference type="Pfam" id="PF13566">
    <property type="entry name" value="DUF4130"/>
    <property type="match status" value="1"/>
</dbReference>
<dbReference type="InterPro" id="IPR025404">
    <property type="entry name" value="DUF4130"/>
</dbReference>
<feature type="domain" description="DUF4130" evidence="1">
    <location>
        <begin position="107"/>
        <end position="264"/>
    </location>
</feature>
<dbReference type="OrthoDB" id="5290748at2"/>
<dbReference type="AlphaFoldDB" id="A0A373FSK3"/>
<proteinExistence type="predicted"/>
<dbReference type="Proteomes" id="UP000261948">
    <property type="component" value="Unassembled WGS sequence"/>
</dbReference>
<evidence type="ECO:0000313" key="2">
    <source>
        <dbReference type="EMBL" id="RGE47163.1"/>
    </source>
</evidence>
<sequence>MTSVHDDYVIVELSQPDDFDGFRQAARVLLALGAEPEAVRWRWCQPLDSQMQAQDLFASDEVGSLAGRALTPDDLEVLPLPPSAPLRLGKHQLSTLRLACSHCDAGRYALCFRWLHRLQRQPLLRHDALDADWRQIERLAKAVGREIHKMHAFVRFRPATAPDGEPMQIAWFEPEHHGLRAASGFFRRRFPNMRWAILTPQCSVIWDLQQLHLAAGCTADQAPAADAGEALWLAYYRATFNPARLKEQAMQREMPRRYWKNLPEATLISELIGSARSRTQRMLQA</sequence>
<dbReference type="EMBL" id="QURR01000001">
    <property type="protein sequence ID" value="RGE47163.1"/>
    <property type="molecule type" value="Genomic_DNA"/>
</dbReference>
<organism evidence="2 3">
    <name type="scientific">Comamonas testosteroni</name>
    <name type="common">Pseudomonas testosteroni</name>
    <dbReference type="NCBI Taxonomy" id="285"/>
    <lineage>
        <taxon>Bacteria</taxon>
        <taxon>Pseudomonadati</taxon>
        <taxon>Pseudomonadota</taxon>
        <taxon>Betaproteobacteria</taxon>
        <taxon>Burkholderiales</taxon>
        <taxon>Comamonadaceae</taxon>
        <taxon>Comamonas</taxon>
    </lineage>
</organism>
<keyword evidence="3" id="KW-1185">Reference proteome</keyword>
<reference evidence="2 3" key="1">
    <citation type="submission" date="2018-08" db="EMBL/GenBank/DDBJ databases">
        <title>Comamonas testosteroni strain SWCO2.</title>
        <authorList>
            <person name="Jiang N."/>
            <person name="Zhang X.Z."/>
        </authorList>
    </citation>
    <scope>NUCLEOTIDE SEQUENCE [LARGE SCALE GENOMIC DNA]</scope>
    <source>
        <strain evidence="2 3">SWCO2</strain>
    </source>
</reference>
<protein>
    <submittedName>
        <fullName evidence="2">DNA metabolism protein</fullName>
    </submittedName>
</protein>
<accession>A0A373FSK3</accession>
<gene>
    <name evidence="2" type="ORF">DZC30_01380</name>
</gene>
<dbReference type="NCBIfam" id="TIGR03915">
    <property type="entry name" value="SAM_7_link_chp"/>
    <property type="match status" value="1"/>
</dbReference>
<comment type="caution">
    <text evidence="2">The sequence shown here is derived from an EMBL/GenBank/DDBJ whole genome shotgun (WGS) entry which is preliminary data.</text>
</comment>